<dbReference type="InterPro" id="IPR009057">
    <property type="entry name" value="Homeodomain-like_sf"/>
</dbReference>
<organism evidence="6 7">
    <name type="scientific">Tomitella fengzijianii</name>
    <dbReference type="NCBI Taxonomy" id="2597660"/>
    <lineage>
        <taxon>Bacteria</taxon>
        <taxon>Bacillati</taxon>
        <taxon>Actinomycetota</taxon>
        <taxon>Actinomycetes</taxon>
        <taxon>Mycobacteriales</taxon>
        <taxon>Tomitella</taxon>
    </lineage>
</organism>
<evidence type="ECO:0000256" key="1">
    <source>
        <dbReference type="ARBA" id="ARBA00023015"/>
    </source>
</evidence>
<dbReference type="SUPFAM" id="SSF46689">
    <property type="entry name" value="Homeodomain-like"/>
    <property type="match status" value="1"/>
</dbReference>
<dbReference type="InterPro" id="IPR036271">
    <property type="entry name" value="Tet_transcr_reg_TetR-rel_C_sf"/>
</dbReference>
<dbReference type="Pfam" id="PF16859">
    <property type="entry name" value="TetR_C_11"/>
    <property type="match status" value="1"/>
</dbReference>
<keyword evidence="7" id="KW-1185">Reference proteome</keyword>
<dbReference type="GO" id="GO:0003700">
    <property type="term" value="F:DNA-binding transcription factor activity"/>
    <property type="evidence" value="ECO:0007669"/>
    <property type="project" value="TreeGrafter"/>
</dbReference>
<evidence type="ECO:0000313" key="6">
    <source>
        <dbReference type="EMBL" id="QDQ97499.1"/>
    </source>
</evidence>
<name>A0A516X336_9ACTN</name>
<dbReference type="AlphaFoldDB" id="A0A516X336"/>
<evidence type="ECO:0000259" key="4">
    <source>
        <dbReference type="Pfam" id="PF09339"/>
    </source>
</evidence>
<accession>A0A516X336</accession>
<dbReference type="InterPro" id="IPR011075">
    <property type="entry name" value="TetR_C"/>
</dbReference>
<dbReference type="Pfam" id="PF09339">
    <property type="entry name" value="HTH_IclR"/>
    <property type="match status" value="1"/>
</dbReference>
<dbReference type="Gene3D" id="1.10.10.60">
    <property type="entry name" value="Homeodomain-like"/>
    <property type="match status" value="1"/>
</dbReference>
<dbReference type="InterPro" id="IPR050109">
    <property type="entry name" value="HTH-type_TetR-like_transc_reg"/>
</dbReference>
<gene>
    <name evidence="6" type="ORF">FO059_09380</name>
</gene>
<dbReference type="Proteomes" id="UP000317344">
    <property type="component" value="Chromosome"/>
</dbReference>
<keyword evidence="3" id="KW-0804">Transcription</keyword>
<keyword evidence="1" id="KW-0805">Transcription regulation</keyword>
<dbReference type="PANTHER" id="PTHR30055:SF148">
    <property type="entry name" value="TETR-FAMILY TRANSCRIPTIONAL REGULATOR"/>
    <property type="match status" value="1"/>
</dbReference>
<dbReference type="EMBL" id="CP041765">
    <property type="protein sequence ID" value="QDQ97499.1"/>
    <property type="molecule type" value="Genomic_DNA"/>
</dbReference>
<sequence>MRSWGGPSVWTIGTKVLLRWVDGGVYRRAMAESTSQGKRIRAGGRSEVIRRTVAETVLDMLRQGDSTFSVADVAKRADLPRSTVYRWWPTRVDLVGEALTLHTTTLTAPDTGSWEGDVRELTEELADLFSTPVEMALNAILAADTQSEIAQLQVTHWLPIASDLSSIVQRGKDRGEVRADADPHLVMQMIVGPLLVVTTFGWRGDVAATARDVAATITRAFGCGG</sequence>
<dbReference type="SUPFAM" id="SSF48498">
    <property type="entry name" value="Tetracyclin repressor-like, C-terminal domain"/>
    <property type="match status" value="1"/>
</dbReference>
<evidence type="ECO:0000313" key="7">
    <source>
        <dbReference type="Proteomes" id="UP000317344"/>
    </source>
</evidence>
<dbReference type="GO" id="GO:0000976">
    <property type="term" value="F:transcription cis-regulatory region binding"/>
    <property type="evidence" value="ECO:0007669"/>
    <property type="project" value="TreeGrafter"/>
</dbReference>
<evidence type="ECO:0000256" key="3">
    <source>
        <dbReference type="ARBA" id="ARBA00023163"/>
    </source>
</evidence>
<feature type="domain" description="HTH iclR-type" evidence="4">
    <location>
        <begin position="56"/>
        <end position="86"/>
    </location>
</feature>
<dbReference type="KEGG" id="toy:FO059_09380"/>
<dbReference type="InterPro" id="IPR005471">
    <property type="entry name" value="Tscrpt_reg_IclR_N"/>
</dbReference>
<proteinExistence type="predicted"/>
<protein>
    <submittedName>
        <fullName evidence="6">Helix-turn-helix domain-containing protein</fullName>
    </submittedName>
</protein>
<keyword evidence="2" id="KW-0238">DNA-binding</keyword>
<dbReference type="Gene3D" id="1.10.357.10">
    <property type="entry name" value="Tetracycline Repressor, domain 2"/>
    <property type="match status" value="1"/>
</dbReference>
<dbReference type="OrthoDB" id="9796019at2"/>
<dbReference type="PANTHER" id="PTHR30055">
    <property type="entry name" value="HTH-TYPE TRANSCRIPTIONAL REGULATOR RUTR"/>
    <property type="match status" value="1"/>
</dbReference>
<evidence type="ECO:0000259" key="5">
    <source>
        <dbReference type="Pfam" id="PF16859"/>
    </source>
</evidence>
<reference evidence="6 7" key="1">
    <citation type="submission" date="2019-07" db="EMBL/GenBank/DDBJ databases">
        <title>Tomitella cavernea sp. nov., an actinomycete isolated from soil.</title>
        <authorList>
            <person name="Cheng J."/>
        </authorList>
    </citation>
    <scope>NUCLEOTIDE SEQUENCE [LARGE SCALE GENOMIC DNA]</scope>
    <source>
        <strain evidence="6 7">HY188</strain>
    </source>
</reference>
<evidence type="ECO:0000256" key="2">
    <source>
        <dbReference type="ARBA" id="ARBA00023125"/>
    </source>
</evidence>
<reference evidence="6 7" key="2">
    <citation type="submission" date="2019-07" db="EMBL/GenBank/DDBJ databases">
        <authorList>
            <person name="Huang Y."/>
        </authorList>
    </citation>
    <scope>NUCLEOTIDE SEQUENCE [LARGE SCALE GENOMIC DNA]</scope>
    <source>
        <strain evidence="6 7">HY188</strain>
    </source>
</reference>
<feature type="domain" description="Tetracyclin repressor-like C-terminal" evidence="5">
    <location>
        <begin position="109"/>
        <end position="202"/>
    </location>
</feature>